<feature type="compositionally biased region" description="Pro residues" evidence="1">
    <location>
        <begin position="123"/>
        <end position="133"/>
    </location>
</feature>
<dbReference type="KEGG" id="rdi:CMV14_02160"/>
<feature type="region of interest" description="Disordered" evidence="1">
    <location>
        <begin position="78"/>
        <end position="133"/>
    </location>
</feature>
<accession>A0A2A4FXP6</accession>
<reference evidence="2 3" key="1">
    <citation type="submission" date="2017-09" db="EMBL/GenBank/DDBJ databases">
        <title>The Catabolism of 3,6-Dichlorosalicylic acid is Initiated by the Cytochrome P450 Monooxygenase DsmABC in Rhizorhabdus dicambivorans Ndbn-20.</title>
        <authorList>
            <person name="Na L."/>
        </authorList>
    </citation>
    <scope>NUCLEOTIDE SEQUENCE [LARGE SCALE GENOMIC DNA]</scope>
    <source>
        <strain evidence="2 3">Ndbn-20m</strain>
    </source>
</reference>
<gene>
    <name evidence="2" type="ORF">COO09_04480</name>
</gene>
<protein>
    <submittedName>
        <fullName evidence="2">Uncharacterized protein</fullName>
    </submittedName>
</protein>
<proteinExistence type="predicted"/>
<dbReference type="OrthoDB" id="7572706at2"/>
<dbReference type="Proteomes" id="UP000218934">
    <property type="component" value="Unassembled WGS sequence"/>
</dbReference>
<dbReference type="AlphaFoldDB" id="A0A2A4FXP6"/>
<keyword evidence="3" id="KW-1185">Reference proteome</keyword>
<evidence type="ECO:0000313" key="3">
    <source>
        <dbReference type="Proteomes" id="UP000218934"/>
    </source>
</evidence>
<name>A0A2A4FXP6_9SPHN</name>
<dbReference type="EMBL" id="NWUF01000003">
    <property type="protein sequence ID" value="PCE43564.1"/>
    <property type="molecule type" value="Genomic_DNA"/>
</dbReference>
<dbReference type="RefSeq" id="WP_066960437.1">
    <property type="nucleotide sequence ID" value="NZ_CP023449.1"/>
</dbReference>
<organism evidence="2 3">
    <name type="scientific">Rhizorhabdus dicambivorans</name>
    <dbReference type="NCBI Taxonomy" id="1850238"/>
    <lineage>
        <taxon>Bacteria</taxon>
        <taxon>Pseudomonadati</taxon>
        <taxon>Pseudomonadota</taxon>
        <taxon>Alphaproteobacteria</taxon>
        <taxon>Sphingomonadales</taxon>
        <taxon>Sphingomonadaceae</taxon>
        <taxon>Rhizorhabdus</taxon>
    </lineage>
</organism>
<comment type="caution">
    <text evidence="2">The sequence shown here is derived from an EMBL/GenBank/DDBJ whole genome shotgun (WGS) entry which is preliminary data.</text>
</comment>
<evidence type="ECO:0000313" key="2">
    <source>
        <dbReference type="EMBL" id="PCE43564.1"/>
    </source>
</evidence>
<evidence type="ECO:0000256" key="1">
    <source>
        <dbReference type="SAM" id="MobiDB-lite"/>
    </source>
</evidence>
<sequence>MTKSAAEVMHEVILSAVIDGLGALRTASKGVPNAMLRDIGAIHLNTTFQDLPADLQASIQSSVRAAFTRLQSEGYTVLNPKVAGTNRPPQPAPRAPKGPARGHVRGGRPPRQPRPEGGGRPEGAPPKGKPPQR</sequence>